<reference evidence="1" key="1">
    <citation type="journal article" date="2014" name="Front. Microbiol.">
        <title>High frequency of phylogenetically diverse reductive dehalogenase-homologous genes in deep subseafloor sedimentary metagenomes.</title>
        <authorList>
            <person name="Kawai M."/>
            <person name="Futagami T."/>
            <person name="Toyoda A."/>
            <person name="Takaki Y."/>
            <person name="Nishi S."/>
            <person name="Hori S."/>
            <person name="Arai W."/>
            <person name="Tsubouchi T."/>
            <person name="Morono Y."/>
            <person name="Uchiyama I."/>
            <person name="Ito T."/>
            <person name="Fujiyama A."/>
            <person name="Inagaki F."/>
            <person name="Takami H."/>
        </authorList>
    </citation>
    <scope>NUCLEOTIDE SEQUENCE</scope>
    <source>
        <strain evidence="1">Expedition CK06-06</strain>
    </source>
</reference>
<gene>
    <name evidence="1" type="ORF">S06H3_61107</name>
</gene>
<organism evidence="1">
    <name type="scientific">marine sediment metagenome</name>
    <dbReference type="NCBI Taxonomy" id="412755"/>
    <lineage>
        <taxon>unclassified sequences</taxon>
        <taxon>metagenomes</taxon>
        <taxon>ecological metagenomes</taxon>
    </lineage>
</organism>
<dbReference type="EMBL" id="BARV01039996">
    <property type="protein sequence ID" value="GAI49797.1"/>
    <property type="molecule type" value="Genomic_DNA"/>
</dbReference>
<feature type="non-terminal residue" evidence="1">
    <location>
        <position position="1"/>
    </location>
</feature>
<comment type="caution">
    <text evidence="1">The sequence shown here is derived from an EMBL/GenBank/DDBJ whole genome shotgun (WGS) entry which is preliminary data.</text>
</comment>
<evidence type="ECO:0000313" key="1">
    <source>
        <dbReference type="EMBL" id="GAI49797.1"/>
    </source>
</evidence>
<sequence>HPPLYAMIRQEEGKKIPIRQRRMDWLVKMLKSAEPPIETRKFVATCAYNQAVSMKVIREYLQILEDMEVLIDDGEEIVWQG</sequence>
<accession>X1P0G0</accession>
<dbReference type="AlphaFoldDB" id="X1P0G0"/>
<name>X1P0G0_9ZZZZ</name>
<protein>
    <submittedName>
        <fullName evidence="1">Uncharacterized protein</fullName>
    </submittedName>
</protein>
<proteinExistence type="predicted"/>